<feature type="chain" id="PRO_5010854465" evidence="1">
    <location>
        <begin position="21"/>
        <end position="29"/>
    </location>
</feature>
<sequence>MYRSTPILFFICLLVAATSSQTGRSTCNI</sequence>
<protein>
    <submittedName>
        <fullName evidence="2">Uncharacterized protein</fullName>
    </submittedName>
</protein>
<dbReference type="EnsemblMetazoa" id="Aqu2.1.32088_001">
    <property type="protein sequence ID" value="Aqu2.1.32088_001"/>
    <property type="gene ID" value="Aqu2.1.32088"/>
</dbReference>
<reference evidence="2" key="1">
    <citation type="submission" date="2017-05" db="UniProtKB">
        <authorList>
            <consortium name="EnsemblMetazoa"/>
        </authorList>
    </citation>
    <scope>IDENTIFICATION</scope>
</reference>
<feature type="signal peptide" evidence="1">
    <location>
        <begin position="1"/>
        <end position="20"/>
    </location>
</feature>
<proteinExistence type="predicted"/>
<keyword evidence="1" id="KW-0732">Signal</keyword>
<evidence type="ECO:0000313" key="2">
    <source>
        <dbReference type="EnsemblMetazoa" id="Aqu2.1.32088_001"/>
    </source>
</evidence>
<evidence type="ECO:0000256" key="1">
    <source>
        <dbReference type="SAM" id="SignalP"/>
    </source>
</evidence>
<name>A0A1X7UWD9_AMPQE</name>
<accession>A0A1X7UWD9</accession>
<dbReference type="InParanoid" id="A0A1X7UWD9"/>
<dbReference type="AlphaFoldDB" id="A0A1X7UWD9"/>
<organism evidence="2">
    <name type="scientific">Amphimedon queenslandica</name>
    <name type="common">Sponge</name>
    <dbReference type="NCBI Taxonomy" id="400682"/>
    <lineage>
        <taxon>Eukaryota</taxon>
        <taxon>Metazoa</taxon>
        <taxon>Porifera</taxon>
        <taxon>Demospongiae</taxon>
        <taxon>Heteroscleromorpha</taxon>
        <taxon>Haplosclerida</taxon>
        <taxon>Niphatidae</taxon>
        <taxon>Amphimedon</taxon>
    </lineage>
</organism>